<name>K6WE35_9MICO</name>
<feature type="compositionally biased region" description="Basic and acidic residues" evidence="1">
    <location>
        <begin position="23"/>
        <end position="34"/>
    </location>
</feature>
<dbReference type="Pfam" id="PF17227">
    <property type="entry name" value="DUF5302"/>
    <property type="match status" value="1"/>
</dbReference>
<organism evidence="2 3">
    <name type="scientific">Kineosphaera limosa NBRC 100340</name>
    <dbReference type="NCBI Taxonomy" id="1184609"/>
    <lineage>
        <taxon>Bacteria</taxon>
        <taxon>Bacillati</taxon>
        <taxon>Actinomycetota</taxon>
        <taxon>Actinomycetes</taxon>
        <taxon>Micrococcales</taxon>
        <taxon>Dermatophilaceae</taxon>
        <taxon>Kineosphaera</taxon>
    </lineage>
</organism>
<dbReference type="AlphaFoldDB" id="K6WE35"/>
<dbReference type="EMBL" id="BAHD01000074">
    <property type="protein sequence ID" value="GAB97560.1"/>
    <property type="molecule type" value="Genomic_DNA"/>
</dbReference>
<dbReference type="RefSeq" id="WP_006594092.1">
    <property type="nucleotide sequence ID" value="NZ_BAHD01000074.1"/>
</dbReference>
<evidence type="ECO:0008006" key="4">
    <source>
        <dbReference type="Google" id="ProtNLM"/>
    </source>
</evidence>
<keyword evidence="3" id="KW-1185">Reference proteome</keyword>
<protein>
    <recommendedName>
        <fullName evidence="4">DUF5302 domain-containing protein</fullName>
    </recommendedName>
</protein>
<accession>K6WE35</accession>
<sequence length="73" mass="7623">MTGAKSKDSEAEGMGAAAAGPDEETKRKFREALQRKQAHAGVDVSDHAGQSKAHGAHGPESSATSQMFRRKSG</sequence>
<evidence type="ECO:0000313" key="2">
    <source>
        <dbReference type="EMBL" id="GAB97560.1"/>
    </source>
</evidence>
<dbReference type="InterPro" id="IPR035172">
    <property type="entry name" value="DUF5302"/>
</dbReference>
<evidence type="ECO:0000313" key="3">
    <source>
        <dbReference type="Proteomes" id="UP000008366"/>
    </source>
</evidence>
<dbReference type="eggNOG" id="ENOG502ZIQK">
    <property type="taxonomic scope" value="Bacteria"/>
</dbReference>
<feature type="compositionally biased region" description="Basic and acidic residues" evidence="1">
    <location>
        <begin position="1"/>
        <end position="10"/>
    </location>
</feature>
<comment type="caution">
    <text evidence="2">The sequence shown here is derived from an EMBL/GenBank/DDBJ whole genome shotgun (WGS) entry which is preliminary data.</text>
</comment>
<evidence type="ECO:0000256" key="1">
    <source>
        <dbReference type="SAM" id="MobiDB-lite"/>
    </source>
</evidence>
<reference evidence="2 3" key="1">
    <citation type="submission" date="2012-08" db="EMBL/GenBank/DDBJ databases">
        <title>Whole genome shotgun sequence of Kineosphaera limosa NBRC 100340.</title>
        <authorList>
            <person name="Yoshida I."/>
            <person name="Isaki S."/>
            <person name="Hosoyama A."/>
            <person name="Tsuchikane K."/>
            <person name="Katsumata H."/>
            <person name="Ando Y."/>
            <person name="Ohji S."/>
            <person name="Hamada M."/>
            <person name="Tamura T."/>
            <person name="Yamazoe A."/>
            <person name="Yamazaki S."/>
            <person name="Fujita N."/>
        </authorList>
    </citation>
    <scope>NUCLEOTIDE SEQUENCE [LARGE SCALE GENOMIC DNA]</scope>
    <source>
        <strain evidence="2 3">NBRC 100340</strain>
    </source>
</reference>
<dbReference type="Proteomes" id="UP000008366">
    <property type="component" value="Unassembled WGS sequence"/>
</dbReference>
<feature type="region of interest" description="Disordered" evidence="1">
    <location>
        <begin position="1"/>
        <end position="73"/>
    </location>
</feature>
<gene>
    <name evidence="2" type="ORF">KILIM_074_00090</name>
</gene>
<proteinExistence type="predicted"/>